<evidence type="ECO:0000313" key="2">
    <source>
        <dbReference type="EMBL" id="QTH72758.1"/>
    </source>
</evidence>
<dbReference type="RefSeq" id="WP_208844381.1">
    <property type="nucleotide sequence ID" value="NZ_CP072133.1"/>
</dbReference>
<reference evidence="2" key="1">
    <citation type="submission" date="2021-03" db="EMBL/GenBank/DDBJ databases">
        <title>Complete Genome of Pseudoalteromonas xiamenensis STKMTI.2, a new potential marine bacterium producing anti-Vibrio compounds.</title>
        <authorList>
            <person name="Handayani D.P."/>
            <person name="Isnansetyo A."/>
            <person name="Istiqomah I."/>
            <person name="Jumina J."/>
        </authorList>
    </citation>
    <scope>NUCLEOTIDE SEQUENCE</scope>
    <source>
        <strain evidence="2">STKMTI.2</strain>
    </source>
</reference>
<evidence type="ECO:0000259" key="1">
    <source>
        <dbReference type="Pfam" id="PF05618"/>
    </source>
</evidence>
<gene>
    <name evidence="2" type="ORF">J5O05_08305</name>
</gene>
<name>A0A975HM45_9GAMM</name>
<organism evidence="2 3">
    <name type="scientific">Pseudoalteromonas xiamenensis</name>
    <dbReference type="NCBI Taxonomy" id="882626"/>
    <lineage>
        <taxon>Bacteria</taxon>
        <taxon>Pseudomonadati</taxon>
        <taxon>Pseudomonadota</taxon>
        <taxon>Gammaproteobacteria</taxon>
        <taxon>Alteromonadales</taxon>
        <taxon>Pseudoalteromonadaceae</taxon>
        <taxon>Pseudoalteromonas</taxon>
    </lineage>
</organism>
<dbReference type="EMBL" id="CP072133">
    <property type="protein sequence ID" value="QTH72758.1"/>
    <property type="molecule type" value="Genomic_DNA"/>
</dbReference>
<dbReference type="AlphaFoldDB" id="A0A975HM45"/>
<dbReference type="InterPro" id="IPR008503">
    <property type="entry name" value="Asp_endopeptidase"/>
</dbReference>
<dbReference type="GO" id="GO:0006508">
    <property type="term" value="P:proteolysis"/>
    <property type="evidence" value="ECO:0007669"/>
    <property type="project" value="UniProtKB-KW"/>
</dbReference>
<dbReference type="PANTHER" id="PTHR38037">
    <property type="entry name" value="ZN_PROTEASE DOMAIN-CONTAINING PROTEIN"/>
    <property type="match status" value="1"/>
</dbReference>
<dbReference type="Gene3D" id="2.40.70.10">
    <property type="entry name" value="Acid Proteases"/>
    <property type="match status" value="1"/>
</dbReference>
<evidence type="ECO:0000313" key="3">
    <source>
        <dbReference type="Proteomes" id="UP000664904"/>
    </source>
</evidence>
<dbReference type="InterPro" id="IPR021109">
    <property type="entry name" value="Peptidase_aspartic_dom_sf"/>
</dbReference>
<feature type="domain" description="Retropepsin-like aspartic endopeptidase" evidence="1">
    <location>
        <begin position="7"/>
        <end position="139"/>
    </location>
</feature>
<dbReference type="KEGG" id="pxi:J5O05_08305"/>
<protein>
    <submittedName>
        <fullName evidence="2">ATP-dependent zinc protease</fullName>
    </submittedName>
</protein>
<keyword evidence="2" id="KW-0645">Protease</keyword>
<sequence>MAEQFQVGWREWLALPELGLDRIKAKIDTGARTSCLHAFEVTPFKKNGEQWVEFWIHPHQNDTETTLRCEAKVKDSRVVTDSGGHRERRFVIESMLEIADHRWPIEITLTNRDSMKFRMLLGRTAMNGRIIVDPAASFLTGQ</sequence>
<dbReference type="PANTHER" id="PTHR38037:SF1">
    <property type="entry name" value="ATP-DEPENDENT ZINC PROTEASE DOMAIN-CONTAINING PROTEIN-RELATED"/>
    <property type="match status" value="1"/>
</dbReference>
<proteinExistence type="predicted"/>
<dbReference type="Pfam" id="PF05618">
    <property type="entry name" value="Zn_protease"/>
    <property type="match status" value="1"/>
</dbReference>
<accession>A0A975HM45</accession>
<keyword evidence="3" id="KW-1185">Reference proteome</keyword>
<dbReference type="SUPFAM" id="SSF50630">
    <property type="entry name" value="Acid proteases"/>
    <property type="match status" value="1"/>
</dbReference>
<keyword evidence="2" id="KW-0378">Hydrolase</keyword>
<dbReference type="GO" id="GO:0008233">
    <property type="term" value="F:peptidase activity"/>
    <property type="evidence" value="ECO:0007669"/>
    <property type="project" value="UniProtKB-KW"/>
</dbReference>
<dbReference type="Proteomes" id="UP000664904">
    <property type="component" value="Chromosome"/>
</dbReference>